<name>A0A840F433_9ACTN</name>
<reference evidence="1 2" key="1">
    <citation type="submission" date="2020-08" db="EMBL/GenBank/DDBJ databases">
        <title>Sequencing the genomes of 1000 actinobacteria strains.</title>
        <authorList>
            <person name="Klenk H.-P."/>
        </authorList>
    </citation>
    <scope>NUCLEOTIDE SEQUENCE [LARGE SCALE GENOMIC DNA]</scope>
    <source>
        <strain evidence="1 2">DSM 45298</strain>
    </source>
</reference>
<dbReference type="AlphaFoldDB" id="A0A840F433"/>
<organism evidence="1 2">
    <name type="scientific">Gordonia humi</name>
    <dbReference type="NCBI Taxonomy" id="686429"/>
    <lineage>
        <taxon>Bacteria</taxon>
        <taxon>Bacillati</taxon>
        <taxon>Actinomycetota</taxon>
        <taxon>Actinomycetes</taxon>
        <taxon>Mycobacteriales</taxon>
        <taxon>Gordoniaceae</taxon>
        <taxon>Gordonia</taxon>
    </lineage>
</organism>
<keyword evidence="2" id="KW-1185">Reference proteome</keyword>
<dbReference type="RefSeq" id="WP_183372132.1">
    <property type="nucleotide sequence ID" value="NZ_BAABHL010000126.1"/>
</dbReference>
<dbReference type="Proteomes" id="UP000551501">
    <property type="component" value="Unassembled WGS sequence"/>
</dbReference>
<comment type="caution">
    <text evidence="1">The sequence shown here is derived from an EMBL/GenBank/DDBJ whole genome shotgun (WGS) entry which is preliminary data.</text>
</comment>
<evidence type="ECO:0000313" key="1">
    <source>
        <dbReference type="EMBL" id="MBB4137253.1"/>
    </source>
</evidence>
<protein>
    <submittedName>
        <fullName evidence="1">Uncharacterized protein</fullName>
    </submittedName>
</protein>
<proteinExistence type="predicted"/>
<dbReference type="EMBL" id="JACIFP010000001">
    <property type="protein sequence ID" value="MBB4137253.1"/>
    <property type="molecule type" value="Genomic_DNA"/>
</dbReference>
<gene>
    <name evidence="1" type="ORF">BKA16_003805</name>
</gene>
<accession>A0A840F433</accession>
<sequence>MSEREYPEVVREMAAEAMYRSAMEFAAETLDSAAHVLVIGAVAEARHRDTSLDEVVMGRVELVTALGEVQRCHAYMGGPDVDSLTAWVNTEAVWARIQARAGNVLLMRWSEAGMYGVKGAA</sequence>
<evidence type="ECO:0000313" key="2">
    <source>
        <dbReference type="Proteomes" id="UP000551501"/>
    </source>
</evidence>